<keyword evidence="3" id="KW-0804">Transcription</keyword>
<dbReference type="InterPro" id="IPR050109">
    <property type="entry name" value="HTH-type_TetR-like_transc_reg"/>
</dbReference>
<evidence type="ECO:0000313" key="7">
    <source>
        <dbReference type="Proteomes" id="UP000818266"/>
    </source>
</evidence>
<dbReference type="InterPro" id="IPR004111">
    <property type="entry name" value="Repressor_TetR_C"/>
</dbReference>
<dbReference type="PROSITE" id="PS50977">
    <property type="entry name" value="HTH_TETR_2"/>
    <property type="match status" value="1"/>
</dbReference>
<dbReference type="InterPro" id="IPR001647">
    <property type="entry name" value="HTH_TetR"/>
</dbReference>
<dbReference type="SUPFAM" id="SSF48498">
    <property type="entry name" value="Tetracyclin repressor-like, C-terminal domain"/>
    <property type="match status" value="1"/>
</dbReference>
<proteinExistence type="predicted"/>
<dbReference type="PANTHER" id="PTHR30055">
    <property type="entry name" value="HTH-TYPE TRANSCRIPTIONAL REGULATOR RUTR"/>
    <property type="match status" value="1"/>
</dbReference>
<dbReference type="GO" id="GO:0003700">
    <property type="term" value="F:DNA-binding transcription factor activity"/>
    <property type="evidence" value="ECO:0007669"/>
    <property type="project" value="TreeGrafter"/>
</dbReference>
<organism evidence="6 7">
    <name type="scientific">Microcella pacifica</name>
    <dbReference type="NCBI Taxonomy" id="2591847"/>
    <lineage>
        <taxon>Bacteria</taxon>
        <taxon>Bacillati</taxon>
        <taxon>Actinomycetota</taxon>
        <taxon>Actinomycetes</taxon>
        <taxon>Micrococcales</taxon>
        <taxon>Microbacteriaceae</taxon>
        <taxon>Microcella</taxon>
    </lineage>
</organism>
<keyword evidence="2 4" id="KW-0238">DNA-binding</keyword>
<evidence type="ECO:0000256" key="3">
    <source>
        <dbReference type="ARBA" id="ARBA00023163"/>
    </source>
</evidence>
<dbReference type="EMBL" id="VIKT02000032">
    <property type="protein sequence ID" value="NHF64064.1"/>
    <property type="molecule type" value="Genomic_DNA"/>
</dbReference>
<evidence type="ECO:0000259" key="5">
    <source>
        <dbReference type="PROSITE" id="PS50977"/>
    </source>
</evidence>
<dbReference type="AlphaFoldDB" id="A0A9E5JNP5"/>
<dbReference type="PANTHER" id="PTHR30055:SF151">
    <property type="entry name" value="TRANSCRIPTIONAL REGULATORY PROTEIN"/>
    <property type="match status" value="1"/>
</dbReference>
<dbReference type="Gene3D" id="1.10.357.10">
    <property type="entry name" value="Tetracycline Repressor, domain 2"/>
    <property type="match status" value="1"/>
</dbReference>
<keyword evidence="1" id="KW-0805">Transcription regulation</keyword>
<feature type="DNA-binding region" description="H-T-H motif" evidence="4">
    <location>
        <begin position="13"/>
        <end position="32"/>
    </location>
</feature>
<dbReference type="Gene3D" id="1.10.10.60">
    <property type="entry name" value="Homeodomain-like"/>
    <property type="match status" value="1"/>
</dbReference>
<name>A0A9E5JNP5_9MICO</name>
<dbReference type="GO" id="GO:0000976">
    <property type="term" value="F:transcription cis-regulatory region binding"/>
    <property type="evidence" value="ECO:0007669"/>
    <property type="project" value="TreeGrafter"/>
</dbReference>
<sequence>MSIADAEGLSAVSMRRVATELRVEAMSLYHHVANKDALLDGLVERVVTEALDESTSAAEQAGSTSDDWRVDVRTRSLAARRVMLRHPWAPALITSRSTIPLQVQSMFEAVLAAMIRGGVSYRTAHRGLHALSSMVLGFAQEPFSSSDGDPSMEGVEMSDDLVAQFAEKFPYTSAMVAAELHSDGEPTLGWCDSQTEFEFTLGLLLDGLDRAARTEG</sequence>
<evidence type="ECO:0000256" key="1">
    <source>
        <dbReference type="ARBA" id="ARBA00023015"/>
    </source>
</evidence>
<reference evidence="6 7" key="1">
    <citation type="submission" date="2019-06" db="EMBL/GenBank/DDBJ databases">
        <authorList>
            <person name="De-Chao Zhang Q."/>
        </authorList>
    </citation>
    <scope>NUCLEOTIDE SEQUENCE [LARGE SCALE GENOMIC DNA]</scope>
    <source>
        <strain evidence="6 7">KN1116</strain>
    </source>
</reference>
<reference evidence="6 7" key="2">
    <citation type="submission" date="2020-03" db="EMBL/GenBank/DDBJ databases">
        <title>Chryseoglobus sp. isolated from a deep-sea seamount.</title>
        <authorList>
            <person name="Zhang D.-C."/>
        </authorList>
    </citation>
    <scope>NUCLEOTIDE SEQUENCE [LARGE SCALE GENOMIC DNA]</scope>
    <source>
        <strain evidence="6 7">KN1116</strain>
    </source>
</reference>
<gene>
    <name evidence="6" type="ORF">FK219_012610</name>
</gene>
<comment type="caution">
    <text evidence="6">The sequence shown here is derived from an EMBL/GenBank/DDBJ whole genome shotgun (WGS) entry which is preliminary data.</text>
</comment>
<dbReference type="InterPro" id="IPR036271">
    <property type="entry name" value="Tet_transcr_reg_TetR-rel_C_sf"/>
</dbReference>
<dbReference type="SUPFAM" id="SSF46689">
    <property type="entry name" value="Homeodomain-like"/>
    <property type="match status" value="1"/>
</dbReference>
<evidence type="ECO:0000256" key="2">
    <source>
        <dbReference type="ARBA" id="ARBA00023125"/>
    </source>
</evidence>
<protein>
    <submittedName>
        <fullName evidence="6">TetR family transcriptional regulator</fullName>
    </submittedName>
</protein>
<dbReference type="InterPro" id="IPR009057">
    <property type="entry name" value="Homeodomain-like_sf"/>
</dbReference>
<dbReference type="Pfam" id="PF00440">
    <property type="entry name" value="TetR_N"/>
    <property type="match status" value="1"/>
</dbReference>
<accession>A0A9E5JNP5</accession>
<keyword evidence="7" id="KW-1185">Reference proteome</keyword>
<feature type="domain" description="HTH tetR-type" evidence="5">
    <location>
        <begin position="1"/>
        <end position="50"/>
    </location>
</feature>
<dbReference type="Pfam" id="PF02909">
    <property type="entry name" value="TetR_C_1"/>
    <property type="match status" value="1"/>
</dbReference>
<dbReference type="OrthoDB" id="329481at2"/>
<dbReference type="Proteomes" id="UP000818266">
    <property type="component" value="Unassembled WGS sequence"/>
</dbReference>
<evidence type="ECO:0000313" key="6">
    <source>
        <dbReference type="EMBL" id="NHF64064.1"/>
    </source>
</evidence>
<dbReference type="GO" id="GO:0045892">
    <property type="term" value="P:negative regulation of DNA-templated transcription"/>
    <property type="evidence" value="ECO:0007669"/>
    <property type="project" value="InterPro"/>
</dbReference>
<evidence type="ECO:0000256" key="4">
    <source>
        <dbReference type="PROSITE-ProRule" id="PRU00335"/>
    </source>
</evidence>